<organism evidence="7 8">
    <name type="scientific">Kaistella haifensis DSM 19056</name>
    <dbReference type="NCBI Taxonomy" id="1450526"/>
    <lineage>
        <taxon>Bacteria</taxon>
        <taxon>Pseudomonadati</taxon>
        <taxon>Bacteroidota</taxon>
        <taxon>Flavobacteriia</taxon>
        <taxon>Flavobacteriales</taxon>
        <taxon>Weeksellaceae</taxon>
        <taxon>Chryseobacterium group</taxon>
        <taxon>Kaistella</taxon>
    </lineage>
</organism>
<dbReference type="GO" id="GO:0005886">
    <property type="term" value="C:plasma membrane"/>
    <property type="evidence" value="ECO:0007669"/>
    <property type="project" value="UniProtKB-SubCell"/>
</dbReference>
<comment type="subcellular location">
    <subcellularLocation>
        <location evidence="1">Cell membrane</location>
        <topology evidence="1">Multi-pass membrane protein</topology>
    </subcellularLocation>
</comment>
<evidence type="ECO:0000256" key="6">
    <source>
        <dbReference type="SAM" id="Phobius"/>
    </source>
</evidence>
<evidence type="ECO:0000256" key="2">
    <source>
        <dbReference type="ARBA" id="ARBA00022475"/>
    </source>
</evidence>
<accession>A0A2D0A6T4</accession>
<feature type="transmembrane region" description="Helical" evidence="6">
    <location>
        <begin position="245"/>
        <end position="272"/>
    </location>
</feature>
<protein>
    <submittedName>
        <fullName evidence="7">YihY/virulence factor BrkB family protein</fullName>
    </submittedName>
</protein>
<dbReference type="PANTHER" id="PTHR30213:SF1">
    <property type="entry name" value="INNER MEMBRANE PROTEIN YHJD"/>
    <property type="match status" value="1"/>
</dbReference>
<comment type="caution">
    <text evidence="7">The sequence shown here is derived from an EMBL/GenBank/DDBJ whole genome shotgun (WGS) entry which is preliminary data.</text>
</comment>
<evidence type="ECO:0000313" key="8">
    <source>
        <dbReference type="Proteomes" id="UP000197587"/>
    </source>
</evidence>
<keyword evidence="3 6" id="KW-0812">Transmembrane</keyword>
<evidence type="ECO:0000256" key="4">
    <source>
        <dbReference type="ARBA" id="ARBA00022989"/>
    </source>
</evidence>
<name>A0A2D0A6T4_9FLAO</name>
<reference evidence="7 8" key="2">
    <citation type="submission" date="2017-05" db="EMBL/GenBank/DDBJ databases">
        <title>Genome of Chryseobacterium haifense.</title>
        <authorList>
            <person name="Newman J.D."/>
        </authorList>
    </citation>
    <scope>NUCLEOTIDE SEQUENCE [LARGE SCALE GENOMIC DNA]</scope>
    <source>
        <strain evidence="7 8">DSM 19056</strain>
    </source>
</reference>
<feature type="transmembrane region" description="Helical" evidence="6">
    <location>
        <begin position="93"/>
        <end position="112"/>
    </location>
</feature>
<reference evidence="7 8" key="1">
    <citation type="submission" date="2014-01" db="EMBL/GenBank/DDBJ databases">
        <authorList>
            <consortium name="Genome Consortium for Active Teaching"/>
            <person name="Sontag T.C."/>
            <person name="Newman J.D."/>
        </authorList>
    </citation>
    <scope>NUCLEOTIDE SEQUENCE [LARGE SCALE GENOMIC DNA]</scope>
    <source>
        <strain evidence="7 8">DSM 19056</strain>
    </source>
</reference>
<feature type="transmembrane region" description="Helical" evidence="6">
    <location>
        <begin position="143"/>
        <end position="166"/>
    </location>
</feature>
<feature type="transmembrane region" description="Helical" evidence="6">
    <location>
        <begin position="181"/>
        <end position="202"/>
    </location>
</feature>
<dbReference type="EMBL" id="JASZ02000011">
    <property type="protein sequence ID" value="OWK98380.1"/>
    <property type="molecule type" value="Genomic_DNA"/>
</dbReference>
<dbReference type="Proteomes" id="UP000197587">
    <property type="component" value="Unassembled WGS sequence"/>
</dbReference>
<dbReference type="NCBIfam" id="TIGR00765">
    <property type="entry name" value="yihY_not_rbn"/>
    <property type="match status" value="1"/>
</dbReference>
<evidence type="ECO:0000313" key="7">
    <source>
        <dbReference type="EMBL" id="OWK98380.1"/>
    </source>
</evidence>
<evidence type="ECO:0000256" key="5">
    <source>
        <dbReference type="ARBA" id="ARBA00023136"/>
    </source>
</evidence>
<feature type="transmembrane region" description="Helical" evidence="6">
    <location>
        <begin position="214"/>
        <end position="233"/>
    </location>
</feature>
<keyword evidence="4 6" id="KW-1133">Transmembrane helix</keyword>
<evidence type="ECO:0000256" key="1">
    <source>
        <dbReference type="ARBA" id="ARBA00004651"/>
    </source>
</evidence>
<dbReference type="RefSeq" id="WP_051872477.1">
    <property type="nucleotide sequence ID" value="NZ_JASZ02000011.1"/>
</dbReference>
<dbReference type="InterPro" id="IPR017039">
    <property type="entry name" value="Virul_fac_BrkB"/>
</dbReference>
<dbReference type="PANTHER" id="PTHR30213">
    <property type="entry name" value="INNER MEMBRANE PROTEIN YHJD"/>
    <property type="match status" value="1"/>
</dbReference>
<dbReference type="PIRSF" id="PIRSF035875">
    <property type="entry name" value="RNase_BN"/>
    <property type="match status" value="1"/>
</dbReference>
<gene>
    <name evidence="7" type="ORF">AP75_06825</name>
</gene>
<keyword evidence="5 6" id="KW-0472">Membrane</keyword>
<dbReference type="AlphaFoldDB" id="A0A2D0A6T4"/>
<keyword evidence="8" id="KW-1185">Reference proteome</keyword>
<evidence type="ECO:0000256" key="3">
    <source>
        <dbReference type="ARBA" id="ARBA00022692"/>
    </source>
</evidence>
<feature type="transmembrane region" description="Helical" evidence="6">
    <location>
        <begin position="31"/>
        <end position="54"/>
    </location>
</feature>
<proteinExistence type="predicted"/>
<keyword evidence="2" id="KW-1003">Cell membrane</keyword>
<sequence>MKLKLKELWQTMKDTYKDFSSRDLGTDSASLAYNAIFSIPGLLIIIIWVAGIFFGEEAIRGQVTRQIDGMMGRDAAKSVQEMIVNAMVDKKSFWMKVVGIASLVFGSTTLFFQLQKSLNKLWDVEATPKKAWQKYILDRASSLSMILIIGFLLLITFLLSTLIGLLNNWVISQFGLSTFELVYVANIVIGFIVTTLLFALMFKVLPDAEIPWKSVWSGAFFTSLLFTLGKYLLTYYFESFKPTSAFGGAGSVILIMMWINYTCQLIFIGAIFTKVYSKRNGLEIKPSAHAKWAITHQDAEVTLSPNVQKTIIIDSDSKKIHDSSI</sequence>
<dbReference type="Pfam" id="PF03631">
    <property type="entry name" value="Virul_fac_BrkB"/>
    <property type="match status" value="1"/>
</dbReference>